<evidence type="ECO:0000313" key="2">
    <source>
        <dbReference type="EMBL" id="WAS97829.1"/>
    </source>
</evidence>
<keyword evidence="3" id="KW-1185">Reference proteome</keyword>
<keyword evidence="1" id="KW-0812">Transmembrane</keyword>
<name>A0ABY7HEW3_9BACT</name>
<protein>
    <submittedName>
        <fullName evidence="2">Uncharacterized protein</fullName>
    </submittedName>
</protein>
<gene>
    <name evidence="2" type="ORF">O0S08_16940</name>
</gene>
<feature type="transmembrane region" description="Helical" evidence="1">
    <location>
        <begin position="62"/>
        <end position="82"/>
    </location>
</feature>
<evidence type="ECO:0000256" key="1">
    <source>
        <dbReference type="SAM" id="Phobius"/>
    </source>
</evidence>
<accession>A0ABY7HEW3</accession>
<dbReference type="Proteomes" id="UP001164459">
    <property type="component" value="Chromosome"/>
</dbReference>
<reference evidence="2" key="1">
    <citation type="submission" date="2022-11" db="EMBL/GenBank/DDBJ databases">
        <title>Minimal conservation of predation-associated metabolite biosynthetic gene clusters underscores biosynthetic potential of Myxococcota including descriptions for ten novel species: Archangium lansinium sp. nov., Myxococcus landrumus sp. nov., Nannocystis bai.</title>
        <authorList>
            <person name="Ahearne A."/>
            <person name="Stevens C."/>
            <person name="Dowd S."/>
        </authorList>
    </citation>
    <scope>NUCLEOTIDE SEQUENCE</scope>
    <source>
        <strain evidence="2">Fl3</strain>
    </source>
</reference>
<evidence type="ECO:0000313" key="3">
    <source>
        <dbReference type="Proteomes" id="UP001164459"/>
    </source>
</evidence>
<keyword evidence="1" id="KW-1133">Transmembrane helix</keyword>
<organism evidence="2 3">
    <name type="scientific">Nannocystis punicea</name>
    <dbReference type="NCBI Taxonomy" id="2995304"/>
    <lineage>
        <taxon>Bacteria</taxon>
        <taxon>Pseudomonadati</taxon>
        <taxon>Myxococcota</taxon>
        <taxon>Polyangia</taxon>
        <taxon>Nannocystales</taxon>
        <taxon>Nannocystaceae</taxon>
        <taxon>Nannocystis</taxon>
    </lineage>
</organism>
<proteinExistence type="predicted"/>
<dbReference type="EMBL" id="CP114040">
    <property type="protein sequence ID" value="WAS97829.1"/>
    <property type="molecule type" value="Genomic_DNA"/>
</dbReference>
<keyword evidence="1" id="KW-0472">Membrane</keyword>
<feature type="transmembrane region" description="Helical" evidence="1">
    <location>
        <begin position="16"/>
        <end position="42"/>
    </location>
</feature>
<sequence length="89" mass="10404">MTESHERWINELDYHVLFVLLMLVPIAFWLFPSPWFLALFVLPQGMVLSRTYDARRHRWRWVARLVVNTVLVGLAAAVYLGLRASHAQA</sequence>
<dbReference type="RefSeq" id="WP_269040196.1">
    <property type="nucleotide sequence ID" value="NZ_CP114040.1"/>
</dbReference>